<comment type="similarity">
    <text evidence="1">Belongs to the histone deacetylase HD2 family.</text>
</comment>
<feature type="region of interest" description="Disordered" evidence="6">
    <location>
        <begin position="61"/>
        <end position="255"/>
    </location>
</feature>
<dbReference type="InterPro" id="IPR022755">
    <property type="entry name" value="Znf_C2H2_jaz"/>
</dbReference>
<sequence>MEFWGKEVKSGERVKCDPGPDKYLHLSQATIGEVKKDKASDVLLSVKVDDQKLNSCLFITGEESSDSEEDSEDDVPVAVPLNGKPDGNVAEIKPSSQKANAVKAESSAAKAKGKVAEQMKVEKRKEDEDEDDNDESEEAESDSEDIVGAGDESEDDEGDEDEEDEDSSEEEETPNKAEIGKKRTQESSSKTPAPEKKAKLVTPPGKKSGPDGKKTSHTPTPHPKKTVAKTSGEGDKSKQQTPKPTGQFSCNSCNRTFNSENALQSHNKAKHSEGK</sequence>
<feature type="compositionally biased region" description="Low complexity" evidence="6">
    <location>
        <begin position="98"/>
        <end position="110"/>
    </location>
</feature>
<evidence type="ECO:0000256" key="5">
    <source>
        <dbReference type="PROSITE-ProRule" id="PRU00042"/>
    </source>
</evidence>
<feature type="compositionally biased region" description="Polar residues" evidence="6">
    <location>
        <begin position="239"/>
        <end position="255"/>
    </location>
</feature>
<keyword evidence="3 5" id="KW-0863">Zinc-finger</keyword>
<dbReference type="GO" id="GO:0008270">
    <property type="term" value="F:zinc ion binding"/>
    <property type="evidence" value="ECO:0007669"/>
    <property type="project" value="UniProtKB-KW"/>
</dbReference>
<organism evidence="8 9">
    <name type="scientific">Aristolochia fimbriata</name>
    <name type="common">White veined hardy Dutchman's pipe vine</name>
    <dbReference type="NCBI Taxonomy" id="158543"/>
    <lineage>
        <taxon>Eukaryota</taxon>
        <taxon>Viridiplantae</taxon>
        <taxon>Streptophyta</taxon>
        <taxon>Embryophyta</taxon>
        <taxon>Tracheophyta</taxon>
        <taxon>Spermatophyta</taxon>
        <taxon>Magnoliopsida</taxon>
        <taxon>Magnoliidae</taxon>
        <taxon>Piperales</taxon>
        <taxon>Aristolochiaceae</taxon>
        <taxon>Aristolochia</taxon>
    </lineage>
</organism>
<protein>
    <recommendedName>
        <fullName evidence="7">C2H2-type domain-containing protein</fullName>
    </recommendedName>
</protein>
<evidence type="ECO:0000313" key="9">
    <source>
        <dbReference type="Proteomes" id="UP000825729"/>
    </source>
</evidence>
<feature type="compositionally biased region" description="Acidic residues" evidence="6">
    <location>
        <begin position="127"/>
        <end position="172"/>
    </location>
</feature>
<keyword evidence="4" id="KW-0862">Zinc</keyword>
<feature type="compositionally biased region" description="Acidic residues" evidence="6">
    <location>
        <begin position="63"/>
        <end position="75"/>
    </location>
</feature>
<dbReference type="Pfam" id="PF17800">
    <property type="entry name" value="NPL"/>
    <property type="match status" value="1"/>
</dbReference>
<feature type="compositionally biased region" description="Basic and acidic residues" evidence="6">
    <location>
        <begin position="114"/>
        <end position="126"/>
    </location>
</feature>
<dbReference type="InterPro" id="IPR036236">
    <property type="entry name" value="Znf_C2H2_sf"/>
</dbReference>
<gene>
    <name evidence="8" type="ORF">H6P81_003622</name>
</gene>
<keyword evidence="2" id="KW-0479">Metal-binding</keyword>
<dbReference type="Proteomes" id="UP000825729">
    <property type="component" value="Unassembled WGS sequence"/>
</dbReference>
<dbReference type="Gene3D" id="2.60.120.340">
    <property type="entry name" value="Nucleoplasmin core domain"/>
    <property type="match status" value="1"/>
</dbReference>
<evidence type="ECO:0000256" key="6">
    <source>
        <dbReference type="SAM" id="MobiDB-lite"/>
    </source>
</evidence>
<reference evidence="8 9" key="1">
    <citation type="submission" date="2021-07" db="EMBL/GenBank/DDBJ databases">
        <title>The Aristolochia fimbriata genome: insights into angiosperm evolution, floral development and chemical biosynthesis.</title>
        <authorList>
            <person name="Jiao Y."/>
        </authorList>
    </citation>
    <scope>NUCLEOTIDE SEQUENCE [LARGE SCALE GENOMIC DNA]</scope>
    <source>
        <strain evidence="8">IBCAS-2021</strain>
        <tissue evidence="8">Leaf</tissue>
    </source>
</reference>
<feature type="compositionally biased region" description="Basic and acidic residues" evidence="6">
    <location>
        <begin position="173"/>
        <end position="185"/>
    </location>
</feature>
<evidence type="ECO:0000256" key="4">
    <source>
        <dbReference type="ARBA" id="ARBA00022833"/>
    </source>
</evidence>
<evidence type="ECO:0000256" key="2">
    <source>
        <dbReference type="ARBA" id="ARBA00022723"/>
    </source>
</evidence>
<keyword evidence="9" id="KW-1185">Reference proteome</keyword>
<evidence type="ECO:0000259" key="7">
    <source>
        <dbReference type="PROSITE" id="PS50157"/>
    </source>
</evidence>
<dbReference type="InterPro" id="IPR041232">
    <property type="entry name" value="NPL"/>
</dbReference>
<dbReference type="PROSITE" id="PS50157">
    <property type="entry name" value="ZINC_FINGER_C2H2_2"/>
    <property type="match status" value="1"/>
</dbReference>
<dbReference type="SUPFAM" id="SSF57667">
    <property type="entry name" value="beta-beta-alpha zinc fingers"/>
    <property type="match status" value="1"/>
</dbReference>
<dbReference type="Gene3D" id="3.30.160.60">
    <property type="entry name" value="Classic Zinc Finger"/>
    <property type="match status" value="1"/>
</dbReference>
<dbReference type="EMBL" id="JAINDJ010000002">
    <property type="protein sequence ID" value="KAG9459114.1"/>
    <property type="molecule type" value="Genomic_DNA"/>
</dbReference>
<dbReference type="SMART" id="SM00355">
    <property type="entry name" value="ZnF_C2H2"/>
    <property type="match status" value="1"/>
</dbReference>
<dbReference type="PROSITE" id="PS00028">
    <property type="entry name" value="ZINC_FINGER_C2H2_1"/>
    <property type="match status" value="1"/>
</dbReference>
<feature type="domain" description="C2H2-type" evidence="7">
    <location>
        <begin position="248"/>
        <end position="275"/>
    </location>
</feature>
<name>A0AAV7FF20_ARIFI</name>
<dbReference type="AlphaFoldDB" id="A0AAV7FF20"/>
<dbReference type="Pfam" id="PF12171">
    <property type="entry name" value="zf-C2H2_jaz"/>
    <property type="match status" value="1"/>
</dbReference>
<evidence type="ECO:0000313" key="8">
    <source>
        <dbReference type="EMBL" id="KAG9459114.1"/>
    </source>
</evidence>
<dbReference type="InterPro" id="IPR013087">
    <property type="entry name" value="Znf_C2H2_type"/>
</dbReference>
<comment type="caution">
    <text evidence="8">The sequence shown here is derived from an EMBL/GenBank/DDBJ whole genome shotgun (WGS) entry which is preliminary data.</text>
</comment>
<proteinExistence type="inferred from homology"/>
<evidence type="ECO:0000256" key="3">
    <source>
        <dbReference type="ARBA" id="ARBA00022771"/>
    </source>
</evidence>
<accession>A0AAV7FF20</accession>
<evidence type="ECO:0000256" key="1">
    <source>
        <dbReference type="ARBA" id="ARBA00006673"/>
    </source>
</evidence>